<evidence type="ECO:0000313" key="1">
    <source>
        <dbReference type="EMBL" id="RUQ30996.1"/>
    </source>
</evidence>
<dbReference type="Proteomes" id="UP000267430">
    <property type="component" value="Unassembled WGS sequence"/>
</dbReference>
<accession>A0A3S0VMH1</accession>
<dbReference type="OrthoDB" id="9791837at2"/>
<dbReference type="EMBL" id="RYZZ01000006">
    <property type="protein sequence ID" value="RUQ30996.1"/>
    <property type="molecule type" value="Genomic_DNA"/>
</dbReference>
<comment type="caution">
    <text evidence="1">The sequence shown here is derived from an EMBL/GenBank/DDBJ whole genome shotgun (WGS) entry which is preliminary data.</text>
</comment>
<evidence type="ECO:0000313" key="2">
    <source>
        <dbReference type="Proteomes" id="UP000267430"/>
    </source>
</evidence>
<dbReference type="AlphaFoldDB" id="A0A3S0VMH1"/>
<sequence length="93" mass="10883">MAEQVCMGRGRLFDPLPFDDRNITREIKHLYVDSVVTYHRTISTLINTLIKHDFVLEEIIEPQSTPAGLEKNRSLIINWREKNLPTRFGRFLG</sequence>
<keyword evidence="2" id="KW-1185">Reference proteome</keyword>
<organism evidence="1 2">
    <name type="scientific">Peribacillus cavernae</name>
    <dbReference type="NCBI Taxonomy" id="1674310"/>
    <lineage>
        <taxon>Bacteria</taxon>
        <taxon>Bacillati</taxon>
        <taxon>Bacillota</taxon>
        <taxon>Bacilli</taxon>
        <taxon>Bacillales</taxon>
        <taxon>Bacillaceae</taxon>
        <taxon>Peribacillus</taxon>
    </lineage>
</organism>
<protein>
    <submittedName>
        <fullName evidence="1">Uncharacterized protein</fullName>
    </submittedName>
</protein>
<dbReference type="Gene3D" id="3.40.50.150">
    <property type="entry name" value="Vaccinia Virus protein VP39"/>
    <property type="match status" value="1"/>
</dbReference>
<gene>
    <name evidence="1" type="ORF">ELQ35_05245</name>
</gene>
<proteinExistence type="predicted"/>
<dbReference type="InterPro" id="IPR029063">
    <property type="entry name" value="SAM-dependent_MTases_sf"/>
</dbReference>
<name>A0A3S0VMH1_9BACI</name>
<reference evidence="1 2" key="1">
    <citation type="submission" date="2018-12" db="EMBL/GenBank/DDBJ databases">
        <title>Bacillus chawlae sp. nov., Bacillus glennii sp. nov., and Bacillus saganii sp. nov. Isolated from the Vehicle Assembly Building at Kennedy Space Center where the Viking Spacecraft were Assembled.</title>
        <authorList>
            <person name="Seuylemezian A."/>
            <person name="Vaishampayan P."/>
        </authorList>
    </citation>
    <scope>NUCLEOTIDE SEQUENCE [LARGE SCALE GENOMIC DNA]</scope>
    <source>
        <strain evidence="1 2">L5</strain>
    </source>
</reference>